<name>A0A939BCN5_9CLOT</name>
<evidence type="ECO:0000313" key="3">
    <source>
        <dbReference type="Proteomes" id="UP000713880"/>
    </source>
</evidence>
<feature type="coiled-coil region" evidence="1">
    <location>
        <begin position="183"/>
        <end position="210"/>
    </location>
</feature>
<reference evidence="2" key="1">
    <citation type="submission" date="2020-08" db="EMBL/GenBank/DDBJ databases">
        <authorList>
            <person name="Cejkova D."/>
            <person name="Kubasova T."/>
            <person name="Jahodarova E."/>
            <person name="Rychlik I."/>
        </authorList>
    </citation>
    <scope>NUCLEOTIDE SEQUENCE</scope>
    <source>
        <strain evidence="2">An420c</strain>
    </source>
</reference>
<proteinExistence type="predicted"/>
<keyword evidence="1" id="KW-0175">Coiled coil</keyword>
<dbReference type="EMBL" id="JACJLV010000036">
    <property type="protein sequence ID" value="MBM6827455.1"/>
    <property type="molecule type" value="Genomic_DNA"/>
</dbReference>
<evidence type="ECO:0000313" key="2">
    <source>
        <dbReference type="EMBL" id="MBM6827455.1"/>
    </source>
</evidence>
<keyword evidence="3" id="KW-1185">Reference proteome</keyword>
<protein>
    <submittedName>
        <fullName evidence="2">Uncharacterized protein</fullName>
    </submittedName>
</protein>
<dbReference type="RefSeq" id="WP_204909473.1">
    <property type="nucleotide sequence ID" value="NZ_JACJLV010000036.1"/>
</dbReference>
<evidence type="ECO:0000256" key="1">
    <source>
        <dbReference type="SAM" id="Coils"/>
    </source>
</evidence>
<gene>
    <name evidence="2" type="ORF">H6A13_10180</name>
</gene>
<accession>A0A939BCN5</accession>
<sequence>MNNIIKLNNERKENEILQIMKDTSIFPLVEETEVGIANYTPIPVSRLAAYGTAFQPLVTAIQTIAGGAGGSGIYYVNTAGKTMFQMNGTKNFIGSLQTATGKVGGGQAQITPLACDPSMLFMAAVLANIEKKLDVIQDMQREMMGFLVQKEKAALKGNLFFLSDVLNNYKYNWDNTMYKNNNYMKVLDIRQEAEKEIAFYREQIISMVNKRSLIHSDQTVSKQLLSIQDYFKDYQLALYLLGFSSFLEVMLLENFAADYLADISAKLDKYSFKYRELYSKCYNEIEGYSQTSMETSVLNGIAKAAISAGKVVERIPVINKGQVDETFIVVGNKINKLNSDKLGKQMRSLIERQSNSIRPFIESINVVNKMSNRPVRLLLDNENIYIATIE</sequence>
<comment type="caution">
    <text evidence="2">The sequence shown here is derived from an EMBL/GenBank/DDBJ whole genome shotgun (WGS) entry which is preliminary data.</text>
</comment>
<reference evidence="2" key="2">
    <citation type="journal article" date="2021" name="Sci. Rep.">
        <title>The distribution of antibiotic resistance genes in chicken gut microbiota commensals.</title>
        <authorList>
            <person name="Juricova H."/>
            <person name="Matiasovicova J."/>
            <person name="Kubasova T."/>
            <person name="Cejkova D."/>
            <person name="Rychlik I."/>
        </authorList>
    </citation>
    <scope>NUCLEOTIDE SEQUENCE</scope>
    <source>
        <strain evidence="2">An420c</strain>
    </source>
</reference>
<dbReference type="Proteomes" id="UP000713880">
    <property type="component" value="Unassembled WGS sequence"/>
</dbReference>
<dbReference type="AlphaFoldDB" id="A0A939BCN5"/>
<organism evidence="2 3">
    <name type="scientific">Mordavella massiliensis</name>
    <dbReference type="NCBI Taxonomy" id="1871024"/>
    <lineage>
        <taxon>Bacteria</taxon>
        <taxon>Bacillati</taxon>
        <taxon>Bacillota</taxon>
        <taxon>Clostridia</taxon>
        <taxon>Eubacteriales</taxon>
        <taxon>Clostridiaceae</taxon>
        <taxon>Mordavella</taxon>
    </lineage>
</organism>